<keyword evidence="1" id="KW-0472">Membrane</keyword>
<dbReference type="EMBL" id="NOJY02000007">
    <property type="protein sequence ID" value="RDY28350.1"/>
    <property type="molecule type" value="Genomic_DNA"/>
</dbReference>
<feature type="transmembrane region" description="Helical" evidence="1">
    <location>
        <begin position="156"/>
        <end position="174"/>
    </location>
</feature>
<feature type="transmembrane region" description="Helical" evidence="1">
    <location>
        <begin position="7"/>
        <end position="26"/>
    </location>
</feature>
<gene>
    <name evidence="3" type="ORF">CHL78_005465</name>
</gene>
<feature type="transmembrane region" description="Helical" evidence="1">
    <location>
        <begin position="231"/>
        <end position="249"/>
    </location>
</feature>
<feature type="transmembrane region" description="Helical" evidence="1">
    <location>
        <begin position="206"/>
        <end position="225"/>
    </location>
</feature>
<dbReference type="GO" id="GO:0080120">
    <property type="term" value="P:CAAX-box protein maturation"/>
    <property type="evidence" value="ECO:0007669"/>
    <property type="project" value="UniProtKB-ARBA"/>
</dbReference>
<dbReference type="GO" id="GO:0006508">
    <property type="term" value="P:proteolysis"/>
    <property type="evidence" value="ECO:0007669"/>
    <property type="project" value="UniProtKB-KW"/>
</dbReference>
<evidence type="ECO:0000313" key="3">
    <source>
        <dbReference type="EMBL" id="RDY28350.1"/>
    </source>
</evidence>
<reference evidence="3 4" key="1">
    <citation type="journal article" date="2017" name="Genome Announc.">
        <title>Draft Genome Sequence of Romboutsia weinsteinii sp. nov. Strain CCRI-19649(T) Isolated from Surface Water.</title>
        <authorList>
            <person name="Maheux A.F."/>
            <person name="Boudreau D.K."/>
            <person name="Berube E."/>
            <person name="Boissinot M."/>
            <person name="Cantin P."/>
            <person name="Raymond F."/>
            <person name="Corbeil J."/>
            <person name="Omar R.F."/>
            <person name="Bergeron M.G."/>
        </authorList>
    </citation>
    <scope>NUCLEOTIDE SEQUENCE [LARGE SCALE GENOMIC DNA]</scope>
    <source>
        <strain evidence="3 4">CCRI-19649</strain>
    </source>
</reference>
<evidence type="ECO:0000313" key="4">
    <source>
        <dbReference type="Proteomes" id="UP000215694"/>
    </source>
</evidence>
<sequence length="260" mass="29886">MTKQLRCFLIILLMFSTIFYGISILITQLHMLDFDNPIFISIYAIAGYSPAISAIITIACYYTKKECIEFFIKVINIKINILYYLYALVCILILWIPPYVISVVNGGSEDMLSLPLYYILIFAPMMIFAGGIEEIGWRGFLLPNLLKKLSVTKSSLLIGIIWSVWHIPMWFVIGSPQQKLNFITFFISCIASSLLLSLLYIKTRSVWICILFHAMDNACFQVFTYSIDSNYITAVYSILVIAICYYVLYKLTIKSTKYNI</sequence>
<dbReference type="GO" id="GO:0004175">
    <property type="term" value="F:endopeptidase activity"/>
    <property type="evidence" value="ECO:0007669"/>
    <property type="project" value="UniProtKB-ARBA"/>
</dbReference>
<evidence type="ECO:0000256" key="1">
    <source>
        <dbReference type="SAM" id="Phobius"/>
    </source>
</evidence>
<dbReference type="Proteomes" id="UP000215694">
    <property type="component" value="Unassembled WGS sequence"/>
</dbReference>
<feature type="transmembrane region" description="Helical" evidence="1">
    <location>
        <begin position="83"/>
        <end position="104"/>
    </location>
</feature>
<proteinExistence type="predicted"/>
<dbReference type="AlphaFoldDB" id="A0A371J6D7"/>
<name>A0A371J6D7_9FIRM</name>
<feature type="domain" description="CAAX prenyl protease 2/Lysostaphin resistance protein A-like" evidence="2">
    <location>
        <begin position="118"/>
        <end position="218"/>
    </location>
</feature>
<keyword evidence="1" id="KW-0812">Transmembrane</keyword>
<feature type="transmembrane region" description="Helical" evidence="1">
    <location>
        <begin position="38"/>
        <end position="62"/>
    </location>
</feature>
<dbReference type="InterPro" id="IPR042150">
    <property type="entry name" value="MmRce1-like"/>
</dbReference>
<keyword evidence="1" id="KW-1133">Transmembrane helix</keyword>
<keyword evidence="3" id="KW-0482">Metalloprotease</keyword>
<organism evidence="3 4">
    <name type="scientific">Romboutsia weinsteinii</name>
    <dbReference type="NCBI Taxonomy" id="2020949"/>
    <lineage>
        <taxon>Bacteria</taxon>
        <taxon>Bacillati</taxon>
        <taxon>Bacillota</taxon>
        <taxon>Clostridia</taxon>
        <taxon>Peptostreptococcales</taxon>
        <taxon>Peptostreptococcaceae</taxon>
        <taxon>Romboutsia</taxon>
    </lineage>
</organism>
<dbReference type="GO" id="GO:0008237">
    <property type="term" value="F:metallopeptidase activity"/>
    <property type="evidence" value="ECO:0007669"/>
    <property type="project" value="UniProtKB-KW"/>
</dbReference>
<feature type="transmembrane region" description="Helical" evidence="1">
    <location>
        <begin position="116"/>
        <end position="135"/>
    </location>
</feature>
<feature type="transmembrane region" description="Helical" evidence="1">
    <location>
        <begin position="180"/>
        <end position="199"/>
    </location>
</feature>
<dbReference type="InterPro" id="IPR003675">
    <property type="entry name" value="Rce1/LyrA-like_dom"/>
</dbReference>
<dbReference type="PANTHER" id="PTHR35797:SF1">
    <property type="entry name" value="PROTEASE"/>
    <property type="match status" value="1"/>
</dbReference>
<accession>A0A371J6D7</accession>
<keyword evidence="3" id="KW-0378">Hydrolase</keyword>
<dbReference type="Pfam" id="PF02517">
    <property type="entry name" value="Rce1-like"/>
    <property type="match status" value="1"/>
</dbReference>
<comment type="caution">
    <text evidence="3">The sequence shown here is derived from an EMBL/GenBank/DDBJ whole genome shotgun (WGS) entry which is preliminary data.</text>
</comment>
<protein>
    <submittedName>
        <fullName evidence="3">CPBP family intramembrane metalloprotease</fullName>
    </submittedName>
</protein>
<dbReference type="OrthoDB" id="9777755at2"/>
<dbReference type="RefSeq" id="WP_094368648.1">
    <property type="nucleotide sequence ID" value="NZ_NOJY02000007.1"/>
</dbReference>
<dbReference type="PANTHER" id="PTHR35797">
    <property type="entry name" value="PROTEASE-RELATED"/>
    <property type="match status" value="1"/>
</dbReference>
<evidence type="ECO:0000259" key="2">
    <source>
        <dbReference type="Pfam" id="PF02517"/>
    </source>
</evidence>
<keyword evidence="3" id="KW-0645">Protease</keyword>
<keyword evidence="4" id="KW-1185">Reference proteome</keyword>